<dbReference type="Proteomes" id="UP000322524">
    <property type="component" value="Unassembled WGS sequence"/>
</dbReference>
<evidence type="ECO:0000313" key="1">
    <source>
        <dbReference type="EMBL" id="TYS68941.1"/>
    </source>
</evidence>
<dbReference type="AlphaFoldDB" id="A0A5D4T212"/>
<dbReference type="EMBL" id="VTEV01000003">
    <property type="protein sequence ID" value="TYS68941.1"/>
    <property type="molecule type" value="Genomic_DNA"/>
</dbReference>
<gene>
    <name evidence="1" type="ORF">FZC76_08410</name>
</gene>
<accession>A0A5D4T212</accession>
<evidence type="ECO:0000313" key="2">
    <source>
        <dbReference type="Proteomes" id="UP000322524"/>
    </source>
</evidence>
<proteinExistence type="predicted"/>
<sequence length="40" mass="4213">MTGTISSGYSSAQATVSSRRCAEEEFCGRFIASSFAILSC</sequence>
<organism evidence="1 2">
    <name type="scientific">Sutcliffiella horikoshii</name>
    <dbReference type="NCBI Taxonomy" id="79883"/>
    <lineage>
        <taxon>Bacteria</taxon>
        <taxon>Bacillati</taxon>
        <taxon>Bacillota</taxon>
        <taxon>Bacilli</taxon>
        <taxon>Bacillales</taxon>
        <taxon>Bacillaceae</taxon>
        <taxon>Sutcliffiella</taxon>
    </lineage>
</organism>
<name>A0A5D4T212_9BACI</name>
<protein>
    <submittedName>
        <fullName evidence="1">Uncharacterized protein</fullName>
    </submittedName>
</protein>
<reference evidence="1 2" key="1">
    <citation type="submission" date="2019-08" db="EMBL/GenBank/DDBJ databases">
        <title>Bacillus genomes from the desert of Cuatro Cienegas, Coahuila.</title>
        <authorList>
            <person name="Olmedo-Alvarez G."/>
        </authorList>
    </citation>
    <scope>NUCLEOTIDE SEQUENCE [LARGE SCALE GENOMIC DNA]</scope>
    <source>
        <strain evidence="1 2">CH28_1T</strain>
    </source>
</reference>
<comment type="caution">
    <text evidence="1">The sequence shown here is derived from an EMBL/GenBank/DDBJ whole genome shotgun (WGS) entry which is preliminary data.</text>
</comment>